<dbReference type="Proteomes" id="UP000597507">
    <property type="component" value="Unassembled WGS sequence"/>
</dbReference>
<gene>
    <name evidence="8" type="ORF">GCM10010964_29980</name>
</gene>
<evidence type="ECO:0000256" key="3">
    <source>
        <dbReference type="ARBA" id="ARBA00022741"/>
    </source>
</evidence>
<keyword evidence="3" id="KW-0547">Nucleotide-binding</keyword>
<dbReference type="InterPro" id="IPR011611">
    <property type="entry name" value="PfkB_dom"/>
</dbReference>
<dbReference type="PROSITE" id="PS00583">
    <property type="entry name" value="PFKB_KINASES_1"/>
    <property type="match status" value="1"/>
</dbReference>
<dbReference type="PIRSF" id="PIRSF000535">
    <property type="entry name" value="1PFK/6PFK/LacC"/>
    <property type="match status" value="1"/>
</dbReference>
<keyword evidence="2 6" id="KW-0808">Transferase</keyword>
<dbReference type="NCBIfam" id="TIGR03168">
    <property type="entry name" value="1-PFK"/>
    <property type="match status" value="1"/>
</dbReference>
<accession>A0A8J2ZDH6</accession>
<comment type="similarity">
    <text evidence="1 6">Belongs to the carbohydrate kinase PfkB family.</text>
</comment>
<comment type="caution">
    <text evidence="8">The sequence shown here is derived from an EMBL/GenBank/DDBJ whole genome shotgun (WGS) entry which is preliminary data.</text>
</comment>
<dbReference type="PANTHER" id="PTHR46566:SF2">
    <property type="entry name" value="ATP-DEPENDENT 6-PHOSPHOFRUCTOKINASE ISOZYME 2"/>
    <property type="match status" value="1"/>
</dbReference>
<dbReference type="Pfam" id="PF00294">
    <property type="entry name" value="PfkB"/>
    <property type="match status" value="1"/>
</dbReference>
<dbReference type="GO" id="GO:0005524">
    <property type="term" value="F:ATP binding"/>
    <property type="evidence" value="ECO:0007669"/>
    <property type="project" value="UniProtKB-KW"/>
</dbReference>
<evidence type="ECO:0000256" key="4">
    <source>
        <dbReference type="ARBA" id="ARBA00022777"/>
    </source>
</evidence>
<evidence type="ECO:0000256" key="6">
    <source>
        <dbReference type="PIRNR" id="PIRNR000535"/>
    </source>
</evidence>
<dbReference type="SUPFAM" id="SSF53613">
    <property type="entry name" value="Ribokinase-like"/>
    <property type="match status" value="1"/>
</dbReference>
<evidence type="ECO:0000259" key="7">
    <source>
        <dbReference type="Pfam" id="PF00294"/>
    </source>
</evidence>
<evidence type="ECO:0000256" key="1">
    <source>
        <dbReference type="ARBA" id="ARBA00010688"/>
    </source>
</evidence>
<keyword evidence="4" id="KW-0418">Kinase</keyword>
<reference evidence="8 9" key="1">
    <citation type="journal article" date="2014" name="Int. J. Syst. Evol. Microbiol.">
        <title>Complete genome sequence of Corynebacterium casei LMG S-19264T (=DSM 44701T), isolated from a smear-ripened cheese.</title>
        <authorList>
            <consortium name="US DOE Joint Genome Institute (JGI-PGF)"/>
            <person name="Walter F."/>
            <person name="Albersmeier A."/>
            <person name="Kalinowski J."/>
            <person name="Ruckert C."/>
        </authorList>
    </citation>
    <scope>NUCLEOTIDE SEQUENCE [LARGE SCALE GENOMIC DNA]</scope>
    <source>
        <strain evidence="8 9">CGMCC 1.16330</strain>
    </source>
</reference>
<dbReference type="GO" id="GO:0005829">
    <property type="term" value="C:cytosol"/>
    <property type="evidence" value="ECO:0007669"/>
    <property type="project" value="TreeGrafter"/>
</dbReference>
<dbReference type="EMBL" id="BMKS01000009">
    <property type="protein sequence ID" value="GGG40378.1"/>
    <property type="molecule type" value="Genomic_DNA"/>
</dbReference>
<evidence type="ECO:0000256" key="2">
    <source>
        <dbReference type="ARBA" id="ARBA00022679"/>
    </source>
</evidence>
<evidence type="ECO:0000313" key="9">
    <source>
        <dbReference type="Proteomes" id="UP000597507"/>
    </source>
</evidence>
<dbReference type="AlphaFoldDB" id="A0A8J2ZDH6"/>
<keyword evidence="9" id="KW-1185">Reference proteome</keyword>
<dbReference type="InterPro" id="IPR029056">
    <property type="entry name" value="Ribokinase-like"/>
</dbReference>
<dbReference type="InterPro" id="IPR017583">
    <property type="entry name" value="Tagatose/fructose_Pkinase"/>
</dbReference>
<dbReference type="InterPro" id="IPR002173">
    <property type="entry name" value="Carboh/pur_kinase_PfkB_CS"/>
</dbReference>
<evidence type="ECO:0000256" key="5">
    <source>
        <dbReference type="ARBA" id="ARBA00022840"/>
    </source>
</evidence>
<feature type="domain" description="Carbohydrate kinase PfkB" evidence="7">
    <location>
        <begin position="15"/>
        <end position="297"/>
    </location>
</feature>
<keyword evidence="5" id="KW-0067">ATP-binding</keyword>
<protein>
    <recommendedName>
        <fullName evidence="6">Phosphofructokinase</fullName>
    </recommendedName>
</protein>
<dbReference type="Gene3D" id="3.40.1190.20">
    <property type="match status" value="1"/>
</dbReference>
<dbReference type="PANTHER" id="PTHR46566">
    <property type="entry name" value="1-PHOSPHOFRUCTOKINASE-RELATED"/>
    <property type="match status" value="1"/>
</dbReference>
<dbReference type="RefSeq" id="WP_188901622.1">
    <property type="nucleotide sequence ID" value="NZ_BMKS01000009.1"/>
</dbReference>
<sequence length="315" mass="32658">MSTERRIVTLTLNPAVDLACEAEAVRPVRKIRTSGETYDAGGGGVNVSRVTRELGGETLAVVMTGGVAGRFLEELLDEAGVPRRSVAIRGRTRITMVVHDRASGLEYRFIPEGPALEEAEWRAALAALAEEPGGWVVLSGSLARGVPEDFYARAIREARARGRRVVLDTSGAALRAALAEGGVELVKPSLGEFEALLGRALKETAAIEAAAAELARSGAARLVAVTLGHRGAVLASAEGKTWRLPAPDVPVRGASGAGDSFVAAMTVALARGAAPEDAFVWGSAAGGATVASPGTAHARRADVEAIYARLRPQLA</sequence>
<dbReference type="GO" id="GO:0003872">
    <property type="term" value="F:6-phosphofructokinase activity"/>
    <property type="evidence" value="ECO:0007669"/>
    <property type="project" value="TreeGrafter"/>
</dbReference>
<evidence type="ECO:0000313" key="8">
    <source>
        <dbReference type="EMBL" id="GGG40378.1"/>
    </source>
</evidence>
<organism evidence="8 9">
    <name type="scientific">Caldovatus sediminis</name>
    <dbReference type="NCBI Taxonomy" id="2041189"/>
    <lineage>
        <taxon>Bacteria</taxon>
        <taxon>Pseudomonadati</taxon>
        <taxon>Pseudomonadota</taxon>
        <taxon>Alphaproteobacteria</taxon>
        <taxon>Acetobacterales</taxon>
        <taxon>Roseomonadaceae</taxon>
        <taxon>Caldovatus</taxon>
    </lineage>
</organism>
<proteinExistence type="inferred from homology"/>
<dbReference type="FunFam" id="3.40.1190.20:FF:000001">
    <property type="entry name" value="Phosphofructokinase"/>
    <property type="match status" value="1"/>
</dbReference>
<name>A0A8J2ZDH6_9PROT</name>